<evidence type="ECO:0000313" key="3">
    <source>
        <dbReference type="Proteomes" id="UP000631421"/>
    </source>
</evidence>
<feature type="domain" description="HD-GYP" evidence="1">
    <location>
        <begin position="323"/>
        <end position="528"/>
    </location>
</feature>
<evidence type="ECO:0000259" key="1">
    <source>
        <dbReference type="PROSITE" id="PS51832"/>
    </source>
</evidence>
<dbReference type="EMBL" id="JACJPY010000058">
    <property type="protein sequence ID" value="MBD2151581.1"/>
    <property type="molecule type" value="Genomic_DNA"/>
</dbReference>
<dbReference type="SMART" id="SM00065">
    <property type="entry name" value="GAF"/>
    <property type="match status" value="1"/>
</dbReference>
<dbReference type="AlphaFoldDB" id="A0A926Z6Z6"/>
<name>A0A926Z6Z6_9CYAN</name>
<dbReference type="Pfam" id="PF01966">
    <property type="entry name" value="HD"/>
    <property type="match status" value="1"/>
</dbReference>
<dbReference type="InterPro" id="IPR003018">
    <property type="entry name" value="GAF"/>
</dbReference>
<sequence length="558" mass="63004">MGTSDYKIESLELIEKLNEIGIALSVEKNTPKLLEMILRGAKTILNADAGTLYLATEDKKQLKFEIIMNDSLGIMMGTRVGEPINFGPISLYDEAGNPNNTMVVAHAAIYKQTINIPDAYIAEGFDFAGTRAFDTRTGYRSQSFLTLPMLNHEGELIGVLQLINARDPHSQTIVEFSQIAQRIGESLASQAAIALTNNKLIGQFRELFESFIDLISEAIDKKSPYNGAHCRRVPTLTMMIADAACKANYGIFEDFQLDEEERYELKIAGLLHDCGKVTTPVHVIDKATKLETIFDRIHLVSTRFEVLKRDAEISFLNQKIAAIESGNLSIIPDLEAALQQKLAQYASDQAFLRICNIGGEFMSDEYKERLQQIAKYRWIDPQGVETNFLTDNEVYNLNISRGTLTAEERKIINDHISVTIEMLEQLPYPRNLRRVPEYAGGHHERMDGRGYPKGLKRDQMSLPARMMGIADIFEALSAKDRPYKKGKTITECLHILGKMKLDHHIDPDIFDLFVSEKVYQRYADEYLDPDQIDNVDESKIPGYVPPLLHHSNSHLSQN</sequence>
<dbReference type="RefSeq" id="WP_190351998.1">
    <property type="nucleotide sequence ID" value="NZ_JACJPY010000058.1"/>
</dbReference>
<dbReference type="SMART" id="SM00471">
    <property type="entry name" value="HDc"/>
    <property type="match status" value="1"/>
</dbReference>
<dbReference type="PANTHER" id="PTHR43155:SF2">
    <property type="entry name" value="CYCLIC DI-GMP PHOSPHODIESTERASE PA4108"/>
    <property type="match status" value="1"/>
</dbReference>
<dbReference type="CDD" id="cd00077">
    <property type="entry name" value="HDc"/>
    <property type="match status" value="2"/>
</dbReference>
<dbReference type="Gene3D" id="3.30.450.40">
    <property type="match status" value="1"/>
</dbReference>
<dbReference type="InterPro" id="IPR006674">
    <property type="entry name" value="HD_domain"/>
</dbReference>
<keyword evidence="3" id="KW-1185">Reference proteome</keyword>
<dbReference type="PROSITE" id="PS51832">
    <property type="entry name" value="HD_GYP"/>
    <property type="match status" value="1"/>
</dbReference>
<reference evidence="2" key="2">
    <citation type="submission" date="2020-08" db="EMBL/GenBank/DDBJ databases">
        <authorList>
            <person name="Chen M."/>
            <person name="Teng W."/>
            <person name="Zhao L."/>
            <person name="Hu C."/>
            <person name="Zhou Y."/>
            <person name="Han B."/>
            <person name="Song L."/>
            <person name="Shu W."/>
        </authorList>
    </citation>
    <scope>NUCLEOTIDE SEQUENCE</scope>
    <source>
        <strain evidence="2">FACHB-1277</strain>
    </source>
</reference>
<dbReference type="InterPro" id="IPR003607">
    <property type="entry name" value="HD/PDEase_dom"/>
</dbReference>
<dbReference type="InterPro" id="IPR029016">
    <property type="entry name" value="GAF-like_dom_sf"/>
</dbReference>
<reference evidence="2" key="1">
    <citation type="journal article" date="2015" name="ISME J.">
        <title>Draft Genome Sequence of Streptomyces incarnatus NRRL8089, which Produces the Nucleoside Antibiotic Sinefungin.</title>
        <authorList>
            <person name="Oshima K."/>
            <person name="Hattori M."/>
            <person name="Shimizu H."/>
            <person name="Fukuda K."/>
            <person name="Nemoto M."/>
            <person name="Inagaki K."/>
            <person name="Tamura T."/>
        </authorList>
    </citation>
    <scope>NUCLEOTIDE SEQUENCE</scope>
    <source>
        <strain evidence="2">FACHB-1277</strain>
    </source>
</reference>
<dbReference type="Pfam" id="PF01590">
    <property type="entry name" value="GAF"/>
    <property type="match status" value="1"/>
</dbReference>
<gene>
    <name evidence="2" type="ORF">H6F44_15840</name>
</gene>
<accession>A0A926Z6Z6</accession>
<dbReference type="Proteomes" id="UP000631421">
    <property type="component" value="Unassembled WGS sequence"/>
</dbReference>
<dbReference type="SUPFAM" id="SSF109604">
    <property type="entry name" value="HD-domain/PDEase-like"/>
    <property type="match status" value="2"/>
</dbReference>
<dbReference type="PANTHER" id="PTHR43155">
    <property type="entry name" value="CYCLIC DI-GMP PHOSPHODIESTERASE PA4108-RELATED"/>
    <property type="match status" value="1"/>
</dbReference>
<dbReference type="Gene3D" id="1.10.3210.10">
    <property type="entry name" value="Hypothetical protein af1432"/>
    <property type="match status" value="2"/>
</dbReference>
<protein>
    <submittedName>
        <fullName evidence="2">GAF domain-containing protein</fullName>
    </submittedName>
</protein>
<proteinExistence type="predicted"/>
<dbReference type="InterPro" id="IPR037522">
    <property type="entry name" value="HD_GYP_dom"/>
</dbReference>
<evidence type="ECO:0000313" key="2">
    <source>
        <dbReference type="EMBL" id="MBD2151581.1"/>
    </source>
</evidence>
<organism evidence="2 3">
    <name type="scientific">Pseudanabaena cinerea FACHB-1277</name>
    <dbReference type="NCBI Taxonomy" id="2949581"/>
    <lineage>
        <taxon>Bacteria</taxon>
        <taxon>Bacillati</taxon>
        <taxon>Cyanobacteriota</taxon>
        <taxon>Cyanophyceae</taxon>
        <taxon>Pseudanabaenales</taxon>
        <taxon>Pseudanabaenaceae</taxon>
        <taxon>Pseudanabaena</taxon>
        <taxon>Pseudanabaena cinerea</taxon>
    </lineage>
</organism>
<dbReference type="SUPFAM" id="SSF55781">
    <property type="entry name" value="GAF domain-like"/>
    <property type="match status" value="1"/>
</dbReference>
<comment type="caution">
    <text evidence="2">The sequence shown here is derived from an EMBL/GenBank/DDBJ whole genome shotgun (WGS) entry which is preliminary data.</text>
</comment>
<dbReference type="Pfam" id="PF13487">
    <property type="entry name" value="HD_5"/>
    <property type="match status" value="1"/>
</dbReference>